<gene>
    <name evidence="1" type="ORF">HPB50_027390</name>
</gene>
<keyword evidence="2" id="KW-1185">Reference proteome</keyword>
<evidence type="ECO:0000313" key="2">
    <source>
        <dbReference type="Proteomes" id="UP000821845"/>
    </source>
</evidence>
<accession>A0ACB7RT98</accession>
<comment type="caution">
    <text evidence="1">The sequence shown here is derived from an EMBL/GenBank/DDBJ whole genome shotgun (WGS) entry which is preliminary data.</text>
</comment>
<reference evidence="1" key="1">
    <citation type="submission" date="2020-05" db="EMBL/GenBank/DDBJ databases">
        <title>Large-scale comparative analyses of tick genomes elucidate their genetic diversity and vector capacities.</title>
        <authorList>
            <person name="Jia N."/>
            <person name="Wang J."/>
            <person name="Shi W."/>
            <person name="Du L."/>
            <person name="Sun Y."/>
            <person name="Zhan W."/>
            <person name="Jiang J."/>
            <person name="Wang Q."/>
            <person name="Zhang B."/>
            <person name="Ji P."/>
            <person name="Sakyi L.B."/>
            <person name="Cui X."/>
            <person name="Yuan T."/>
            <person name="Jiang B."/>
            <person name="Yang W."/>
            <person name="Lam T.T.-Y."/>
            <person name="Chang Q."/>
            <person name="Ding S."/>
            <person name="Wang X."/>
            <person name="Zhu J."/>
            <person name="Ruan X."/>
            <person name="Zhao L."/>
            <person name="Wei J."/>
            <person name="Que T."/>
            <person name="Du C."/>
            <person name="Cheng J."/>
            <person name="Dai P."/>
            <person name="Han X."/>
            <person name="Huang E."/>
            <person name="Gao Y."/>
            <person name="Liu J."/>
            <person name="Shao H."/>
            <person name="Ye R."/>
            <person name="Li L."/>
            <person name="Wei W."/>
            <person name="Wang X."/>
            <person name="Wang C."/>
            <person name="Yang T."/>
            <person name="Huo Q."/>
            <person name="Li W."/>
            <person name="Guo W."/>
            <person name="Chen H."/>
            <person name="Zhou L."/>
            <person name="Ni X."/>
            <person name="Tian J."/>
            <person name="Zhou Y."/>
            <person name="Sheng Y."/>
            <person name="Liu T."/>
            <person name="Pan Y."/>
            <person name="Xia L."/>
            <person name="Li J."/>
            <person name="Zhao F."/>
            <person name="Cao W."/>
        </authorList>
    </citation>
    <scope>NUCLEOTIDE SEQUENCE</scope>
    <source>
        <strain evidence="1">Hyas-2018</strain>
    </source>
</reference>
<dbReference type="Proteomes" id="UP000821845">
    <property type="component" value="Chromosome 8"/>
</dbReference>
<name>A0ACB7RT98_HYAAI</name>
<organism evidence="1 2">
    <name type="scientific">Hyalomma asiaticum</name>
    <name type="common">Tick</name>
    <dbReference type="NCBI Taxonomy" id="266040"/>
    <lineage>
        <taxon>Eukaryota</taxon>
        <taxon>Metazoa</taxon>
        <taxon>Ecdysozoa</taxon>
        <taxon>Arthropoda</taxon>
        <taxon>Chelicerata</taxon>
        <taxon>Arachnida</taxon>
        <taxon>Acari</taxon>
        <taxon>Parasitiformes</taxon>
        <taxon>Ixodida</taxon>
        <taxon>Ixodoidea</taxon>
        <taxon>Ixodidae</taxon>
        <taxon>Hyalomminae</taxon>
        <taxon>Hyalomma</taxon>
    </lineage>
</organism>
<protein>
    <submittedName>
        <fullName evidence="1">Uncharacterized protein</fullName>
    </submittedName>
</protein>
<evidence type="ECO:0000313" key="1">
    <source>
        <dbReference type="EMBL" id="KAH6925032.1"/>
    </source>
</evidence>
<proteinExistence type="predicted"/>
<dbReference type="EMBL" id="CM023488">
    <property type="protein sequence ID" value="KAH6925032.1"/>
    <property type="molecule type" value="Genomic_DNA"/>
</dbReference>
<sequence>MVLCLPRGTPTSVARLMSGWTLTLKTGSLSAAAFAVVIAALPTSAALDVVFLWLAFSTSVASSVESATAAAAPLSVACVFEPIPPIDFGLRAFPLTFAATS</sequence>